<keyword evidence="4" id="KW-1133">Transmembrane helix</keyword>
<evidence type="ECO:0000256" key="4">
    <source>
        <dbReference type="SAM" id="Phobius"/>
    </source>
</evidence>
<dbReference type="KEGG" id="pbi:103063054"/>
<dbReference type="PRINTS" id="PR00081">
    <property type="entry name" value="GDHRDH"/>
</dbReference>
<dbReference type="PRINTS" id="PR00080">
    <property type="entry name" value="SDRFAMILY"/>
</dbReference>
<keyword evidence="5" id="KW-1185">Reference proteome</keyword>
<dbReference type="GeneID" id="103063054"/>
<dbReference type="RefSeq" id="XP_007439033.1">
    <property type="nucleotide sequence ID" value="XM_007438971.3"/>
</dbReference>
<keyword evidence="4" id="KW-0472">Membrane</keyword>
<evidence type="ECO:0000256" key="1">
    <source>
        <dbReference type="ARBA" id="ARBA00006484"/>
    </source>
</evidence>
<gene>
    <name evidence="6" type="primary">LOC103063054</name>
</gene>
<organism evidence="5 6">
    <name type="scientific">Python bivittatus</name>
    <name type="common">Burmese python</name>
    <name type="synonym">Python molurus bivittatus</name>
    <dbReference type="NCBI Taxonomy" id="176946"/>
    <lineage>
        <taxon>Eukaryota</taxon>
        <taxon>Metazoa</taxon>
        <taxon>Chordata</taxon>
        <taxon>Craniata</taxon>
        <taxon>Vertebrata</taxon>
        <taxon>Euteleostomi</taxon>
        <taxon>Lepidosauria</taxon>
        <taxon>Squamata</taxon>
        <taxon>Bifurcata</taxon>
        <taxon>Unidentata</taxon>
        <taxon>Episquamata</taxon>
        <taxon>Toxicofera</taxon>
        <taxon>Serpentes</taxon>
        <taxon>Henophidia</taxon>
        <taxon>Pythonidae</taxon>
        <taxon>Python</taxon>
    </lineage>
</organism>
<dbReference type="PANTHER" id="PTHR43157:SF30">
    <property type="entry name" value="RETINOL DEHYDROGENASE 11-LIKE"/>
    <property type="match status" value="1"/>
</dbReference>
<dbReference type="Proteomes" id="UP000695026">
    <property type="component" value="Unplaced"/>
</dbReference>
<sequence>MEVGTLFFHPFWFICSLALLGMLWARRRRHTWRPEACPVDLSGKTAIVTGASSGIGKAVALDLARRNARTILACRSREKGQAAAEEIRRATGNPQVHLRLLDVSSMASVRDFAGQFLEEEKQLHILVNNAGVTGLPFAITAEGLELTFATNVSGAFLLTNLLLGTMIASAPARIVNVSSFRHYCARRVNVKFLTGEEQPKNCSQAYDSTKLMNVIFTTELARRLQGTGVSANVLSPGIVKTEIMRHFSWGARLLFKLCSIFLRNAREGAVSTLYCAVAKEVDGISGKYFDSNCTLTLPQALAREPSVGHRLWDALEKVTGLGTDVRKEGCRLRIVSGLPQGENQGAALAVLARESQTAACQQH</sequence>
<dbReference type="PANTHER" id="PTHR43157">
    <property type="entry name" value="PHOSPHATIDYLINOSITOL-GLYCAN BIOSYNTHESIS CLASS F PROTEIN-RELATED"/>
    <property type="match status" value="1"/>
</dbReference>
<dbReference type="AlphaFoldDB" id="A0A9F2R905"/>
<accession>A0A9F2R905</accession>
<dbReference type="Gene3D" id="3.40.50.720">
    <property type="entry name" value="NAD(P)-binding Rossmann-like Domain"/>
    <property type="match status" value="1"/>
</dbReference>
<feature type="transmembrane region" description="Helical" evidence="4">
    <location>
        <begin position="6"/>
        <end position="25"/>
    </location>
</feature>
<reference evidence="6" key="1">
    <citation type="submission" date="2025-08" db="UniProtKB">
        <authorList>
            <consortium name="RefSeq"/>
        </authorList>
    </citation>
    <scope>IDENTIFICATION</scope>
    <source>
        <tissue evidence="6">Liver</tissue>
    </source>
</reference>
<dbReference type="OrthoDB" id="191139at2759"/>
<evidence type="ECO:0000313" key="5">
    <source>
        <dbReference type="Proteomes" id="UP000695026"/>
    </source>
</evidence>
<evidence type="ECO:0000256" key="3">
    <source>
        <dbReference type="RuleBase" id="RU000363"/>
    </source>
</evidence>
<keyword evidence="2" id="KW-0560">Oxidoreductase</keyword>
<evidence type="ECO:0000313" key="6">
    <source>
        <dbReference type="RefSeq" id="XP_007439033.1"/>
    </source>
</evidence>
<dbReference type="SUPFAM" id="SSF51735">
    <property type="entry name" value="NAD(P)-binding Rossmann-fold domains"/>
    <property type="match status" value="1"/>
</dbReference>
<dbReference type="Pfam" id="PF00106">
    <property type="entry name" value="adh_short"/>
    <property type="match status" value="1"/>
</dbReference>
<evidence type="ECO:0000256" key="2">
    <source>
        <dbReference type="ARBA" id="ARBA00023002"/>
    </source>
</evidence>
<dbReference type="InterPro" id="IPR002347">
    <property type="entry name" value="SDR_fam"/>
</dbReference>
<name>A0A9F2R905_PYTBI</name>
<dbReference type="GO" id="GO:0016491">
    <property type="term" value="F:oxidoreductase activity"/>
    <property type="evidence" value="ECO:0007669"/>
    <property type="project" value="UniProtKB-KW"/>
</dbReference>
<dbReference type="InterPro" id="IPR036291">
    <property type="entry name" value="NAD(P)-bd_dom_sf"/>
</dbReference>
<dbReference type="CDD" id="cd05327">
    <property type="entry name" value="retinol-DH_like_SDR_c_like"/>
    <property type="match status" value="1"/>
</dbReference>
<protein>
    <submittedName>
        <fullName evidence="6">Retinol dehydrogenase 12 isoform X1</fullName>
    </submittedName>
</protein>
<proteinExistence type="inferred from homology"/>
<keyword evidence="4" id="KW-0812">Transmembrane</keyword>
<comment type="similarity">
    <text evidence="1 3">Belongs to the short-chain dehydrogenases/reductases (SDR) family.</text>
</comment>